<keyword evidence="1" id="KW-0812">Transmembrane</keyword>
<reference evidence="2" key="1">
    <citation type="submission" date="2012-02" db="EMBL/GenBank/DDBJ databases">
        <title>The complete genome of Frateuria aurantia DSM 6220.</title>
        <authorList>
            <consortium name="US DOE Joint Genome Institute (JGI-PGF)"/>
            <person name="Lucas S."/>
            <person name="Copeland A."/>
            <person name="Lapidus A."/>
            <person name="Glavina del Rio T."/>
            <person name="Dalin E."/>
            <person name="Tice H."/>
            <person name="Bruce D."/>
            <person name="Goodwin L."/>
            <person name="Pitluck S."/>
            <person name="Peters L."/>
            <person name="Ovchinnikova G."/>
            <person name="Teshima H."/>
            <person name="Kyrpides N."/>
            <person name="Mavromatis K."/>
            <person name="Ivanova N."/>
            <person name="Brettin T."/>
            <person name="Detter J.C."/>
            <person name="Han C."/>
            <person name="Larimer F."/>
            <person name="Land M."/>
            <person name="Hauser L."/>
            <person name="Markowitz V."/>
            <person name="Cheng J.-F."/>
            <person name="Hugenholtz P."/>
            <person name="Woyke T."/>
            <person name="Wu D."/>
            <person name="Brambilla E."/>
            <person name="Klenk H.-P."/>
            <person name="Eisen J.A."/>
        </authorList>
    </citation>
    <scope>NUCLEOTIDE SEQUENCE</scope>
    <source>
        <strain evidence="2">DSM 6220</strain>
    </source>
</reference>
<dbReference type="Proteomes" id="UP000005234">
    <property type="component" value="Chromosome"/>
</dbReference>
<gene>
    <name evidence="2" type="ordered locus">Fraau_2404</name>
</gene>
<sequence>MRVLAENEFADVSGGMMASAAGAGLSSILTGAAWTAVELGFGAMTVPVVGTALGGFLEAGAAVTGMAAGVAALAGY</sequence>
<dbReference type="KEGG" id="fau:Fraau_2404"/>
<evidence type="ECO:0008006" key="4">
    <source>
        <dbReference type="Google" id="ProtNLM"/>
    </source>
</evidence>
<evidence type="ECO:0000256" key="1">
    <source>
        <dbReference type="SAM" id="Phobius"/>
    </source>
</evidence>
<accession>H8L628</accession>
<evidence type="ECO:0000313" key="3">
    <source>
        <dbReference type="Proteomes" id="UP000005234"/>
    </source>
</evidence>
<protein>
    <recommendedName>
        <fullName evidence="4">Bacteriocin class II with double-glycine leader peptide</fullName>
    </recommendedName>
</protein>
<name>H8L628_FRAAD</name>
<dbReference type="EMBL" id="CP003350">
    <property type="protein sequence ID" value="AFC86769.1"/>
    <property type="molecule type" value="Genomic_DNA"/>
</dbReference>
<dbReference type="STRING" id="767434.Fraau_2404"/>
<feature type="transmembrane region" description="Helical" evidence="1">
    <location>
        <begin position="49"/>
        <end position="74"/>
    </location>
</feature>
<proteinExistence type="predicted"/>
<keyword evidence="3" id="KW-1185">Reference proteome</keyword>
<dbReference type="AlphaFoldDB" id="H8L628"/>
<feature type="transmembrane region" description="Helical" evidence="1">
    <location>
        <begin position="12"/>
        <end position="37"/>
    </location>
</feature>
<keyword evidence="1" id="KW-0472">Membrane</keyword>
<organism evidence="2 3">
    <name type="scientific">Frateuria aurantia (strain ATCC 33424 / DSM 6220 / KCTC 2777 / LMG 1558 / NBRC 3245 / NCIMB 13370)</name>
    <name type="common">Acetobacter aurantius</name>
    <dbReference type="NCBI Taxonomy" id="767434"/>
    <lineage>
        <taxon>Bacteria</taxon>
        <taxon>Pseudomonadati</taxon>
        <taxon>Pseudomonadota</taxon>
        <taxon>Gammaproteobacteria</taxon>
        <taxon>Lysobacterales</taxon>
        <taxon>Rhodanobacteraceae</taxon>
        <taxon>Frateuria</taxon>
    </lineage>
</organism>
<keyword evidence="1" id="KW-1133">Transmembrane helix</keyword>
<evidence type="ECO:0000313" key="2">
    <source>
        <dbReference type="EMBL" id="AFC86769.1"/>
    </source>
</evidence>
<dbReference type="HOGENOM" id="CLU_2649199_0_0_6"/>